<evidence type="ECO:0000256" key="5">
    <source>
        <dbReference type="ARBA" id="ARBA00070228"/>
    </source>
</evidence>
<dbReference type="Proteomes" id="UP001143372">
    <property type="component" value="Unassembled WGS sequence"/>
</dbReference>
<comment type="similarity">
    <text evidence="1">Belongs to the bacterial solute-binding protein SsuA/TauA family.</text>
</comment>
<feature type="domain" description="Solute-binding protein family 3/N-terminal" evidence="7">
    <location>
        <begin position="34"/>
        <end position="249"/>
    </location>
</feature>
<keyword evidence="3 6" id="KW-0732">Signal</keyword>
<proteinExistence type="inferred from homology"/>
<evidence type="ECO:0000256" key="3">
    <source>
        <dbReference type="ARBA" id="ARBA00022729"/>
    </source>
</evidence>
<comment type="function">
    <text evidence="4">Part of a binding-protein-dependent transport system for aliphatic sulfonates. Putative binding protein.</text>
</comment>
<dbReference type="PANTHER" id="PTHR30024">
    <property type="entry name" value="ALIPHATIC SULFONATES-BINDING PROTEIN-RELATED"/>
    <property type="match status" value="1"/>
</dbReference>
<dbReference type="SMART" id="SM00062">
    <property type="entry name" value="PBPb"/>
    <property type="match status" value="1"/>
</dbReference>
<dbReference type="EMBL" id="BSFI01000007">
    <property type="protein sequence ID" value="GLK67955.1"/>
    <property type="molecule type" value="Genomic_DNA"/>
</dbReference>
<reference evidence="8" key="2">
    <citation type="submission" date="2023-01" db="EMBL/GenBank/DDBJ databases">
        <authorList>
            <person name="Sun Q."/>
            <person name="Evtushenko L."/>
        </authorList>
    </citation>
    <scope>NUCLEOTIDE SEQUENCE</scope>
    <source>
        <strain evidence="8">VKM B-2347</strain>
    </source>
</reference>
<dbReference type="CDD" id="cd13557">
    <property type="entry name" value="PBP2_SsuA"/>
    <property type="match status" value="1"/>
</dbReference>
<dbReference type="InterPro" id="IPR010067">
    <property type="entry name" value="ABC_SsuA_sub-bd"/>
</dbReference>
<dbReference type="Pfam" id="PF04069">
    <property type="entry name" value="OpuAC"/>
    <property type="match status" value="1"/>
</dbReference>
<evidence type="ECO:0000313" key="9">
    <source>
        <dbReference type="Proteomes" id="UP001143372"/>
    </source>
</evidence>
<keyword evidence="2" id="KW-0813">Transport</keyword>
<dbReference type="InterPro" id="IPR007210">
    <property type="entry name" value="ABC_Gly_betaine_transp_sub-bd"/>
</dbReference>
<reference evidence="8" key="1">
    <citation type="journal article" date="2014" name="Int. J. Syst. Evol. Microbiol.">
        <title>Complete genome sequence of Corynebacterium casei LMG S-19264T (=DSM 44701T), isolated from a smear-ripened cheese.</title>
        <authorList>
            <consortium name="US DOE Joint Genome Institute (JGI-PGF)"/>
            <person name="Walter F."/>
            <person name="Albersmeier A."/>
            <person name="Kalinowski J."/>
            <person name="Ruckert C."/>
        </authorList>
    </citation>
    <scope>NUCLEOTIDE SEQUENCE</scope>
    <source>
        <strain evidence="8">VKM B-2347</strain>
    </source>
</reference>
<dbReference type="GO" id="GO:0042626">
    <property type="term" value="F:ATPase-coupled transmembrane transporter activity"/>
    <property type="evidence" value="ECO:0007669"/>
    <property type="project" value="InterPro"/>
</dbReference>
<name>A0A9W6J294_9HYPH</name>
<dbReference type="Gene3D" id="3.40.190.10">
    <property type="entry name" value="Periplasmic binding protein-like II"/>
    <property type="match status" value="2"/>
</dbReference>
<evidence type="ECO:0000259" key="7">
    <source>
        <dbReference type="SMART" id="SM00062"/>
    </source>
</evidence>
<dbReference type="InterPro" id="IPR001638">
    <property type="entry name" value="Solute-binding_3/MltF_N"/>
</dbReference>
<evidence type="ECO:0000256" key="1">
    <source>
        <dbReference type="ARBA" id="ARBA00010742"/>
    </source>
</evidence>
<comment type="caution">
    <text evidence="8">The sequence shown here is derived from an EMBL/GenBank/DDBJ whole genome shotgun (WGS) entry which is preliminary data.</text>
</comment>
<feature type="signal peptide" evidence="6">
    <location>
        <begin position="1"/>
        <end position="30"/>
    </location>
</feature>
<gene>
    <name evidence="8" type="ORF">GCM10008179_15930</name>
</gene>
<dbReference type="GO" id="GO:0043190">
    <property type="term" value="C:ATP-binding cassette (ABC) transporter complex"/>
    <property type="evidence" value="ECO:0007669"/>
    <property type="project" value="InterPro"/>
</dbReference>
<dbReference type="SUPFAM" id="SSF53850">
    <property type="entry name" value="Periplasmic binding protein-like II"/>
    <property type="match status" value="1"/>
</dbReference>
<dbReference type="AlphaFoldDB" id="A0A9W6J294"/>
<protein>
    <recommendedName>
        <fullName evidence="5">Putative aliphatic sulfonates-binding protein</fullName>
    </recommendedName>
</protein>
<evidence type="ECO:0000313" key="8">
    <source>
        <dbReference type="EMBL" id="GLK67955.1"/>
    </source>
</evidence>
<dbReference type="FunFam" id="3.40.190.10:FF:000050">
    <property type="entry name" value="Sulfonate ABC transporter substrate-binding protein"/>
    <property type="match status" value="1"/>
</dbReference>
<dbReference type="NCBIfam" id="TIGR01728">
    <property type="entry name" value="SsuA_fam"/>
    <property type="match status" value="1"/>
</dbReference>
<sequence length="318" mass="33688">MTTLSRFALPAKLLAAGLLLAGLGAATASAADREIRIGYQKSGALILLKGKGALEERLKPLGVSVKWAEFQFGPPMLEALNAGAIDFATTGESPPVFAQVASPNFAYVANDPPSSKSEALLVPGKSEIKSIAELKGKTVAVAKGSNTHYFLVKALEKGGLSLADVKLAYLAPADARAAFQNGSVDAWAIWDPHYAAAEAAGARTLTDGDGIVQNYQFFLSDRRYVEKNSDIIRATLEELKKIDDWVIAEPKAAAEELSPIVGIPAPLLEKAIARQGFGVKPVTPEVAAQQQKIADTFLELKLLPKPITVSDAIVQVTQ</sequence>
<dbReference type="RefSeq" id="WP_271168194.1">
    <property type="nucleotide sequence ID" value="NZ_BSFI01000007.1"/>
</dbReference>
<evidence type="ECO:0000256" key="2">
    <source>
        <dbReference type="ARBA" id="ARBA00022448"/>
    </source>
</evidence>
<keyword evidence="9" id="KW-1185">Reference proteome</keyword>
<accession>A0A9W6J294</accession>
<organism evidence="8 9">
    <name type="scientific">Hansschlegelia plantiphila</name>
    <dbReference type="NCBI Taxonomy" id="374655"/>
    <lineage>
        <taxon>Bacteria</taxon>
        <taxon>Pseudomonadati</taxon>
        <taxon>Pseudomonadota</taxon>
        <taxon>Alphaproteobacteria</taxon>
        <taxon>Hyphomicrobiales</taxon>
        <taxon>Methylopilaceae</taxon>
        <taxon>Hansschlegelia</taxon>
    </lineage>
</organism>
<dbReference type="PANTHER" id="PTHR30024:SF42">
    <property type="entry name" value="ALIPHATIC SULFONATES-BINDING PROTEIN-RELATED"/>
    <property type="match status" value="1"/>
</dbReference>
<evidence type="ECO:0000256" key="6">
    <source>
        <dbReference type="SAM" id="SignalP"/>
    </source>
</evidence>
<evidence type="ECO:0000256" key="4">
    <source>
        <dbReference type="ARBA" id="ARBA00055538"/>
    </source>
</evidence>
<feature type="chain" id="PRO_5040735893" description="Putative aliphatic sulfonates-binding protein" evidence="6">
    <location>
        <begin position="31"/>
        <end position="318"/>
    </location>
</feature>